<feature type="transmembrane region" description="Helical" evidence="1">
    <location>
        <begin position="412"/>
        <end position="429"/>
    </location>
</feature>
<feature type="transmembrane region" description="Helical" evidence="1">
    <location>
        <begin position="357"/>
        <end position="375"/>
    </location>
</feature>
<dbReference type="InterPro" id="IPR001509">
    <property type="entry name" value="Epimerase_deHydtase"/>
</dbReference>
<organism evidence="3 4">
    <name type="scientific">Rhodalgimonas zhirmunskyi</name>
    <dbReference type="NCBI Taxonomy" id="2964767"/>
    <lineage>
        <taxon>Bacteria</taxon>
        <taxon>Pseudomonadati</taxon>
        <taxon>Pseudomonadota</taxon>
        <taxon>Alphaproteobacteria</taxon>
        <taxon>Rhodobacterales</taxon>
        <taxon>Roseobacteraceae</taxon>
        <taxon>Rhodalgimonas</taxon>
    </lineage>
</organism>
<evidence type="ECO:0000256" key="1">
    <source>
        <dbReference type="SAM" id="Phobius"/>
    </source>
</evidence>
<keyword evidence="4" id="KW-1185">Reference proteome</keyword>
<proteinExistence type="predicted"/>
<reference evidence="3" key="1">
    <citation type="submission" date="2022-07" db="EMBL/GenBank/DDBJ databases">
        <authorList>
            <person name="Otstavnykh N."/>
            <person name="Isaeva M."/>
            <person name="Bystritskaya E."/>
        </authorList>
    </citation>
    <scope>NUCLEOTIDE SEQUENCE</scope>
    <source>
        <strain evidence="3">10Alg 79</strain>
    </source>
</reference>
<dbReference type="Pfam" id="PF13781">
    <property type="entry name" value="DoxX_3"/>
    <property type="match status" value="1"/>
</dbReference>
<dbReference type="InterPro" id="IPR025695">
    <property type="entry name" value="DoxX-like"/>
</dbReference>
<dbReference type="InterPro" id="IPR036291">
    <property type="entry name" value="NAD(P)-bd_dom_sf"/>
</dbReference>
<accession>A0AAJ1U9M4</accession>
<evidence type="ECO:0000313" key="3">
    <source>
        <dbReference type="EMBL" id="MDQ2093733.1"/>
    </source>
</evidence>
<name>A0AAJ1U9M4_9RHOB</name>
<reference evidence="3" key="2">
    <citation type="submission" date="2023-04" db="EMBL/GenBank/DDBJ databases">
        <title>'Rhodoalgimonas zhirmunskyi' gen. nov., isolated from a red alga.</title>
        <authorList>
            <person name="Nedashkovskaya O.I."/>
            <person name="Otstavnykh N.Y."/>
            <person name="Bystritskaya E.P."/>
            <person name="Balabanova L.A."/>
            <person name="Isaeva M.P."/>
        </authorList>
    </citation>
    <scope>NUCLEOTIDE SEQUENCE</scope>
    <source>
        <strain evidence="3">10Alg 79</strain>
    </source>
</reference>
<dbReference type="Gene3D" id="3.40.50.720">
    <property type="entry name" value="NAD(P)-binding Rossmann-like Domain"/>
    <property type="match status" value="1"/>
</dbReference>
<feature type="transmembrane region" description="Helical" evidence="1">
    <location>
        <begin position="315"/>
        <end position="337"/>
    </location>
</feature>
<keyword evidence="1" id="KW-0472">Membrane</keyword>
<evidence type="ECO:0000313" key="4">
    <source>
        <dbReference type="Proteomes" id="UP001227162"/>
    </source>
</evidence>
<dbReference type="InterPro" id="IPR051207">
    <property type="entry name" value="ComplexI_NDUFA9_subunit"/>
</dbReference>
<dbReference type="GO" id="GO:0044877">
    <property type="term" value="F:protein-containing complex binding"/>
    <property type="evidence" value="ECO:0007669"/>
    <property type="project" value="TreeGrafter"/>
</dbReference>
<gene>
    <name evidence="3" type="ORF">NOI20_06395</name>
</gene>
<feature type="transmembrane region" description="Helical" evidence="1">
    <location>
        <begin position="243"/>
        <end position="263"/>
    </location>
</feature>
<dbReference type="SUPFAM" id="SSF51735">
    <property type="entry name" value="NAD(P)-binding Rossmann-fold domains"/>
    <property type="match status" value="1"/>
</dbReference>
<feature type="domain" description="NAD-dependent epimerase/dehydratase" evidence="2">
    <location>
        <begin position="4"/>
        <end position="113"/>
    </location>
</feature>
<dbReference type="RefSeq" id="WP_317625313.1">
    <property type="nucleotide sequence ID" value="NZ_JANFFA010000001.1"/>
</dbReference>
<protein>
    <submittedName>
        <fullName evidence="3">SDR family oxidoreductase</fullName>
    </submittedName>
</protein>
<feature type="transmembrane region" description="Helical" evidence="1">
    <location>
        <begin position="382"/>
        <end position="406"/>
    </location>
</feature>
<comment type="caution">
    <text evidence="3">The sequence shown here is derived from an EMBL/GenBank/DDBJ whole genome shotgun (WGS) entry which is preliminary data.</text>
</comment>
<keyword evidence="1" id="KW-1133">Transmembrane helix</keyword>
<dbReference type="AlphaFoldDB" id="A0AAJ1U9M4"/>
<dbReference type="EMBL" id="JANFFA010000001">
    <property type="protein sequence ID" value="MDQ2093733.1"/>
    <property type="molecule type" value="Genomic_DNA"/>
</dbReference>
<keyword evidence="1" id="KW-0812">Transmembrane</keyword>
<evidence type="ECO:0000259" key="2">
    <source>
        <dbReference type="Pfam" id="PF01370"/>
    </source>
</evidence>
<dbReference type="PANTHER" id="PTHR12126">
    <property type="entry name" value="NADH-UBIQUINONE OXIDOREDUCTASE 39 KDA SUBUNIT-RELATED"/>
    <property type="match status" value="1"/>
</dbReference>
<dbReference type="PANTHER" id="PTHR12126:SF11">
    <property type="entry name" value="NADH DEHYDROGENASE [UBIQUINONE] 1 ALPHA SUBCOMPLEX SUBUNIT 9, MITOCHONDRIAL"/>
    <property type="match status" value="1"/>
</dbReference>
<dbReference type="Pfam" id="PF01370">
    <property type="entry name" value="Epimerase"/>
    <property type="match status" value="1"/>
</dbReference>
<sequence>MKTVLVIGAYGMIGSGIVRALRAEGHRVIGLGRNRHAALRAFPMIDWFIQDLDFMTEPRAWADVLDEVEFVVNCAGTHGIGGRVEAELVHHSAVAALASICADTGIGLIHMSCAGASVDSSDPHLRHIGAGDAAVAVFGGEYWILRPGLVLGEGASAPGRVLRALAAVRLFRLTAFARRRVQTVALPDLADAVLQCLDGDIAAGTIADIVEAEPQAMTTLIRDLRVWLGIGPGGLPLHLPAVLLWPLALGGTVLATLGWRPALQLATLRRLSRDVLGDPAPWVAAGGDPPRPMARNLAMLPATSDTRAAAGLAQLLPLIVILLALITGTSGVASWFEREALYALLEGTGLPQNLRDALVYGTVFIQVSLGMMLLMRRTARMAAWGVITLALIFLVAATRVVPTLWFDPMVPLLNLLAVIMLGVIVLIALPRR</sequence>
<dbReference type="Proteomes" id="UP001227162">
    <property type="component" value="Unassembled WGS sequence"/>
</dbReference>